<feature type="domain" description="DUF3071" evidence="2">
    <location>
        <begin position="91"/>
        <end position="275"/>
    </location>
</feature>
<evidence type="ECO:0000259" key="2">
    <source>
        <dbReference type="Pfam" id="PF11268"/>
    </source>
</evidence>
<accession>A1R5M6</accession>
<feature type="region of interest" description="Disordered" evidence="1">
    <location>
        <begin position="364"/>
        <end position="388"/>
    </location>
</feature>
<gene>
    <name evidence="3" type="ordered locus">AAur_1779</name>
</gene>
<dbReference type="OrthoDB" id="5180791at2"/>
<dbReference type="Pfam" id="PF11268">
    <property type="entry name" value="DUF3071"/>
    <property type="match status" value="1"/>
</dbReference>
<evidence type="ECO:0000313" key="3">
    <source>
        <dbReference type="EMBL" id="ABM09011.1"/>
    </source>
</evidence>
<protein>
    <recommendedName>
        <fullName evidence="2">DUF3071 domain-containing protein</fullName>
    </recommendedName>
</protein>
<reference evidence="3 4" key="1">
    <citation type="journal article" date="2006" name="PLoS Genet.">
        <title>Secrets of soil survival revealed by the genome sequence of Arthrobacter aurescens TC1.</title>
        <authorList>
            <person name="Mongodin E.F."/>
            <person name="Shapir N."/>
            <person name="Daugherty S.C."/>
            <person name="DeBoy R.T."/>
            <person name="Emerson J.B."/>
            <person name="Shvartzbeyn A."/>
            <person name="Radune D."/>
            <person name="Vamathevan J."/>
            <person name="Riggs F."/>
            <person name="Grinberg V."/>
            <person name="Khouri H."/>
            <person name="Wackett L.P."/>
            <person name="Nelson K.E."/>
            <person name="Sadowsky M.J."/>
        </authorList>
    </citation>
    <scope>NUCLEOTIDE SEQUENCE [LARGE SCALE GENOMIC DNA]</scope>
    <source>
        <strain evidence="3 4">TC1</strain>
    </source>
</reference>
<evidence type="ECO:0000256" key="1">
    <source>
        <dbReference type="SAM" id="MobiDB-lite"/>
    </source>
</evidence>
<organism evidence="3 4">
    <name type="scientific">Paenarthrobacter aurescens (strain TC1)</name>
    <dbReference type="NCBI Taxonomy" id="290340"/>
    <lineage>
        <taxon>Bacteria</taxon>
        <taxon>Bacillati</taxon>
        <taxon>Actinomycetota</taxon>
        <taxon>Actinomycetes</taxon>
        <taxon>Micrococcales</taxon>
        <taxon>Micrococcaceae</taxon>
        <taxon>Paenarthrobacter</taxon>
    </lineage>
</organism>
<dbReference type="EMBL" id="CP000474">
    <property type="protein sequence ID" value="ABM09011.1"/>
    <property type="molecule type" value="Genomic_DNA"/>
</dbReference>
<name>A1R5M6_PAEAT</name>
<dbReference type="eggNOG" id="ENOG502ZCFK">
    <property type="taxonomic scope" value="Bacteria"/>
</dbReference>
<dbReference type="STRING" id="290340.AAur_1779"/>
<dbReference type="HOGENOM" id="CLU_021151_2_1_11"/>
<feature type="region of interest" description="Disordered" evidence="1">
    <location>
        <begin position="452"/>
        <end position="540"/>
    </location>
</feature>
<feature type="compositionally biased region" description="Basic and acidic residues" evidence="1">
    <location>
        <begin position="500"/>
        <end position="519"/>
    </location>
</feature>
<proteinExistence type="predicted"/>
<dbReference type="InterPro" id="IPR047682">
    <property type="entry name" value="SepH-like"/>
</dbReference>
<dbReference type="InterPro" id="IPR021421">
    <property type="entry name" value="DUF3071"/>
</dbReference>
<dbReference type="AlphaFoldDB" id="A1R5M6"/>
<dbReference type="Proteomes" id="UP000000637">
    <property type="component" value="Chromosome"/>
</dbReference>
<sequence length="540" mass="57990">METGVQQLSCRRLKGANAGRPGFVPDLGQIVLPHAQKVHRTRSGAKKLGKPSGIDRLSAEYHGTPFVLVGKGPRGWQSFECQLCHVVEGVMQDLRLVGVHDDGGHLLLSGPGGAMFQLPIDEALRAAASRTPAQVAARASNTAIAMSPRDIQARIRSGATATEVAELSGLPLANVQRYEGPVLAEREYVVRQARNIEVASPAPGHDIYRSAFGDNPATLGEMVDYRLSAHGIDSSTVDWDSWRRPDGTWTVVARFETVPGAHGSIGEEPPAMWTFSPQRKSLQNANRWAQQLSELEPMDGPVPARRLAAVSDRPFDFETDAETAARASAKESDSLLEMLRSRRGQRLGVDEDGDDALAVLLSNVPAAHPRPGEESDEAAEETGHADGEPAALAAEEPARKDGRPSMLSRLSLAPRHFESHDDDGDDSLKLHNGVSTDTREITVVASPLRPVTSLAGRKPAGLDELLGGSGNPQPRGEDDSTGLQAAHDVPGVPQDETPVEDQKDSDVRKDVDAPAERQPSRPKRSSIPSWDEIVFGARGD</sequence>
<dbReference type="KEGG" id="aau:AAur_1779"/>
<evidence type="ECO:0000313" key="4">
    <source>
        <dbReference type="Proteomes" id="UP000000637"/>
    </source>
</evidence>
<dbReference type="NCBIfam" id="NF040712">
    <property type="entry name" value="SepH"/>
    <property type="match status" value="1"/>
</dbReference>
<keyword evidence="4" id="KW-1185">Reference proteome</keyword>